<dbReference type="EMBL" id="PGOL01001890">
    <property type="protein sequence ID" value="PKI52924.1"/>
    <property type="molecule type" value="Genomic_DNA"/>
</dbReference>
<dbReference type="GeneID" id="116194323"/>
<name>A0A2I0J9K8_PUNGR</name>
<dbReference type="PANTHER" id="PTHR33306">
    <property type="entry name" value="EXPRESSED PROTEIN-RELATED-RELATED"/>
    <property type="match status" value="1"/>
</dbReference>
<proteinExistence type="predicted"/>
<organism evidence="1 2">
    <name type="scientific">Punica granatum</name>
    <name type="common">Pomegranate</name>
    <dbReference type="NCBI Taxonomy" id="22663"/>
    <lineage>
        <taxon>Eukaryota</taxon>
        <taxon>Viridiplantae</taxon>
        <taxon>Streptophyta</taxon>
        <taxon>Embryophyta</taxon>
        <taxon>Tracheophyta</taxon>
        <taxon>Spermatophyta</taxon>
        <taxon>Magnoliopsida</taxon>
        <taxon>eudicotyledons</taxon>
        <taxon>Gunneridae</taxon>
        <taxon>Pentapetalae</taxon>
        <taxon>rosids</taxon>
        <taxon>malvids</taxon>
        <taxon>Myrtales</taxon>
        <taxon>Lythraceae</taxon>
        <taxon>Punica</taxon>
    </lineage>
</organism>
<keyword evidence="2" id="KW-1185">Reference proteome</keyword>
<dbReference type="Proteomes" id="UP000233551">
    <property type="component" value="Unassembled WGS sequence"/>
</dbReference>
<dbReference type="STRING" id="22663.A0A2I0J9K8"/>
<dbReference type="PANTHER" id="PTHR33306:SF7">
    <property type="entry name" value="EXPRESSED PROTEIN"/>
    <property type="match status" value="1"/>
</dbReference>
<dbReference type="OrthoDB" id="1921056at2759"/>
<evidence type="ECO:0000313" key="2">
    <source>
        <dbReference type="Proteomes" id="UP000233551"/>
    </source>
</evidence>
<comment type="caution">
    <text evidence="1">The sequence shown here is derived from an EMBL/GenBank/DDBJ whole genome shotgun (WGS) entry which is preliminary data.</text>
</comment>
<reference evidence="1 2" key="1">
    <citation type="submission" date="2017-11" db="EMBL/GenBank/DDBJ databases">
        <title>De-novo sequencing of pomegranate (Punica granatum L.) genome.</title>
        <authorList>
            <person name="Akparov Z."/>
            <person name="Amiraslanov A."/>
            <person name="Hajiyeva S."/>
            <person name="Abbasov M."/>
            <person name="Kaur K."/>
            <person name="Hamwieh A."/>
            <person name="Solovyev V."/>
            <person name="Salamov A."/>
            <person name="Braich B."/>
            <person name="Kosarev P."/>
            <person name="Mahmoud A."/>
            <person name="Hajiyev E."/>
            <person name="Babayeva S."/>
            <person name="Izzatullayeva V."/>
            <person name="Mammadov A."/>
            <person name="Mammadov A."/>
            <person name="Sharifova S."/>
            <person name="Ojaghi J."/>
            <person name="Eynullazada K."/>
            <person name="Bayramov B."/>
            <person name="Abdulazimova A."/>
            <person name="Shahmuradov I."/>
        </authorList>
    </citation>
    <scope>NUCLEOTIDE SEQUENCE [LARGE SCALE GENOMIC DNA]</scope>
    <source>
        <strain evidence="2">cv. AG2017</strain>
        <tissue evidence="1">Leaf</tissue>
    </source>
</reference>
<protein>
    <submittedName>
        <fullName evidence="1">Uncharacterized protein</fullName>
    </submittedName>
</protein>
<evidence type="ECO:0000313" key="1">
    <source>
        <dbReference type="EMBL" id="PKI52924.1"/>
    </source>
</evidence>
<gene>
    <name evidence="1" type="ORF">CRG98_026755</name>
</gene>
<dbReference type="AlphaFoldDB" id="A0A2I0J9K8"/>
<accession>A0A2I0J9K8</accession>
<sequence>MAYYYNQRRSPTAAAISDGFTLSPLPWPVLVILAVAFVFLGTSWYFSLESAVETAEEEMGWLLLATPVVLLLLVQWLSSIESPDSFLGWDRRRRSHHWMPPSSEGGSPWGVAALIVLLLVLVQYQSSFLESWFV</sequence>